<protein>
    <submittedName>
        <fullName evidence="1">MAK10-like protein</fullName>
    </submittedName>
</protein>
<accession>A0A6L2KCH1</accession>
<dbReference type="EMBL" id="BKCJ010002126">
    <property type="protein sequence ID" value="GEU46450.1"/>
    <property type="molecule type" value="Genomic_DNA"/>
</dbReference>
<name>A0A6L2KCH1_TANCI</name>
<feature type="non-terminal residue" evidence="1">
    <location>
        <position position="386"/>
    </location>
</feature>
<gene>
    <name evidence="1" type="ORF">Tci_018428</name>
</gene>
<dbReference type="AlphaFoldDB" id="A0A6L2KCH1"/>
<reference evidence="1" key="1">
    <citation type="journal article" date="2019" name="Sci. Rep.">
        <title>Draft genome of Tanacetum cinerariifolium, the natural source of mosquito coil.</title>
        <authorList>
            <person name="Yamashiro T."/>
            <person name="Shiraishi A."/>
            <person name="Satake H."/>
            <person name="Nakayama K."/>
        </authorList>
    </citation>
    <scope>NUCLEOTIDE SEQUENCE</scope>
</reference>
<proteinExistence type="predicted"/>
<comment type="caution">
    <text evidence="1">The sequence shown here is derived from an EMBL/GenBank/DDBJ whole genome shotgun (WGS) entry which is preliminary data.</text>
</comment>
<organism evidence="1">
    <name type="scientific">Tanacetum cinerariifolium</name>
    <name type="common">Dalmatian daisy</name>
    <name type="synonym">Chrysanthemum cinerariifolium</name>
    <dbReference type="NCBI Taxonomy" id="118510"/>
    <lineage>
        <taxon>Eukaryota</taxon>
        <taxon>Viridiplantae</taxon>
        <taxon>Streptophyta</taxon>
        <taxon>Embryophyta</taxon>
        <taxon>Tracheophyta</taxon>
        <taxon>Spermatophyta</taxon>
        <taxon>Magnoliopsida</taxon>
        <taxon>eudicotyledons</taxon>
        <taxon>Gunneridae</taxon>
        <taxon>Pentapetalae</taxon>
        <taxon>asterids</taxon>
        <taxon>campanulids</taxon>
        <taxon>Asterales</taxon>
        <taxon>Asteraceae</taxon>
        <taxon>Asteroideae</taxon>
        <taxon>Anthemideae</taxon>
        <taxon>Anthemidinae</taxon>
        <taxon>Tanacetum</taxon>
    </lineage>
</organism>
<evidence type="ECO:0000313" key="1">
    <source>
        <dbReference type="EMBL" id="GEU46450.1"/>
    </source>
</evidence>
<sequence>MDCGIKPVYVRDKSGTLSGAGNVAKMSVDPAFEQSFQSRVRSCPVLTFSWSSSLALGGIDDWITFKQTYNKLSNQIKRSSSLALGGIDDWITFKQTYNKLKNESLPRTLGYYSRPSHEGYRNTIELPEGNNVVPLRSDTIRLEIIENLALYDHESWNDPRDFTKPVKAISSPQSIPKTPNRRLLELEDQISYMLKRSRTTPKTSSTQIPQAYANVVSLTQHTQNFNEPPRENSFTFQKRAYLNPQQRTLTLSFEAQVQGYMASHTERMEKFKEAIFKQNKEINERMTKMFSLLKELTKSKSLEKVLVREEVSNRITKYVNTISIVRIESDKGTESNKVVDKNAVDLIELVNKEEEMDDESDNESNGSLNEDSTRWGKYVDILMEML</sequence>